<name>A0ABQ6NCH1_9STRA</name>
<keyword evidence="1" id="KW-0812">Transmembrane</keyword>
<gene>
    <name evidence="2" type="ORF">TeGR_g4834</name>
</gene>
<dbReference type="EMBL" id="BRYB01006268">
    <property type="protein sequence ID" value="GMI53847.1"/>
    <property type="molecule type" value="Genomic_DNA"/>
</dbReference>
<sequence length="51" mass="5040">MPSPPPLISSFPLFPPPSSPFSCFAALPPSASGAVLIAAAGVHVGLGQQPK</sequence>
<keyword evidence="1" id="KW-0472">Membrane</keyword>
<organism evidence="2 3">
    <name type="scientific">Tetraparma gracilis</name>
    <dbReference type="NCBI Taxonomy" id="2962635"/>
    <lineage>
        <taxon>Eukaryota</taxon>
        <taxon>Sar</taxon>
        <taxon>Stramenopiles</taxon>
        <taxon>Ochrophyta</taxon>
        <taxon>Bolidophyceae</taxon>
        <taxon>Parmales</taxon>
        <taxon>Triparmaceae</taxon>
        <taxon>Tetraparma</taxon>
    </lineage>
</organism>
<keyword evidence="3" id="KW-1185">Reference proteome</keyword>
<feature type="non-terminal residue" evidence="2">
    <location>
        <position position="51"/>
    </location>
</feature>
<reference evidence="2 3" key="1">
    <citation type="journal article" date="2023" name="Commun. Biol.">
        <title>Genome analysis of Parmales, the sister group of diatoms, reveals the evolutionary specialization of diatoms from phago-mixotrophs to photoautotrophs.</title>
        <authorList>
            <person name="Ban H."/>
            <person name="Sato S."/>
            <person name="Yoshikawa S."/>
            <person name="Yamada K."/>
            <person name="Nakamura Y."/>
            <person name="Ichinomiya M."/>
            <person name="Sato N."/>
            <person name="Blanc-Mathieu R."/>
            <person name="Endo H."/>
            <person name="Kuwata A."/>
            <person name="Ogata H."/>
        </authorList>
    </citation>
    <scope>NUCLEOTIDE SEQUENCE [LARGE SCALE GENOMIC DNA]</scope>
</reference>
<keyword evidence="1" id="KW-1133">Transmembrane helix</keyword>
<accession>A0ABQ6NCH1</accession>
<comment type="caution">
    <text evidence="2">The sequence shown here is derived from an EMBL/GenBank/DDBJ whole genome shotgun (WGS) entry which is preliminary data.</text>
</comment>
<evidence type="ECO:0000313" key="3">
    <source>
        <dbReference type="Proteomes" id="UP001165060"/>
    </source>
</evidence>
<evidence type="ECO:0000313" key="2">
    <source>
        <dbReference type="EMBL" id="GMI53847.1"/>
    </source>
</evidence>
<dbReference type="Proteomes" id="UP001165060">
    <property type="component" value="Unassembled WGS sequence"/>
</dbReference>
<protein>
    <submittedName>
        <fullName evidence="2">Uncharacterized protein</fullName>
    </submittedName>
</protein>
<evidence type="ECO:0000256" key="1">
    <source>
        <dbReference type="SAM" id="Phobius"/>
    </source>
</evidence>
<proteinExistence type="predicted"/>
<feature type="transmembrane region" description="Helical" evidence="1">
    <location>
        <begin position="24"/>
        <end position="46"/>
    </location>
</feature>